<proteinExistence type="predicted"/>
<protein>
    <recommendedName>
        <fullName evidence="2">Rhamnan synthesis protein F</fullName>
    </recommendedName>
</protein>
<name>A0A6C0CNA3_9ZZZZ</name>
<evidence type="ECO:0000313" key="1">
    <source>
        <dbReference type="EMBL" id="QHT05370.1"/>
    </source>
</evidence>
<organism evidence="1">
    <name type="scientific">viral metagenome</name>
    <dbReference type="NCBI Taxonomy" id="1070528"/>
    <lineage>
        <taxon>unclassified sequences</taxon>
        <taxon>metagenomes</taxon>
        <taxon>organismal metagenomes</taxon>
    </lineage>
</organism>
<accession>A0A6C0CNA3</accession>
<dbReference type="InterPro" id="IPR007739">
    <property type="entry name" value="RgpF"/>
</dbReference>
<dbReference type="EMBL" id="MN739453">
    <property type="protein sequence ID" value="QHT05370.1"/>
    <property type="molecule type" value="Genomic_DNA"/>
</dbReference>
<dbReference type="Pfam" id="PF05045">
    <property type="entry name" value="RgpF"/>
    <property type="match status" value="1"/>
</dbReference>
<evidence type="ECO:0008006" key="2">
    <source>
        <dbReference type="Google" id="ProtNLM"/>
    </source>
</evidence>
<sequence length="254" mass="30454">MPYTLVLYIFHEMNYRVEHFFKNAIFYHETTDFIVICNNLNIKFEHLLPTFVKVIKRENIGFDFGGWSDCILDNKYHETSYYDYFIFVNSSVIGPFIPSYFNENWTNIYINGLNSDVKLFGSTINAIVNPMKWSHVQSYIFAMDINTLQFLVEKNIFSKNHEKVFHDAIWKREVPMSRKIIENGWNIGCLFKPYKNIDFTFKNNNRKIMYIHDIFSKENRNNLWNDYDLVFIKGNRYDGSKEAPKNLNLKKLQF</sequence>
<dbReference type="AlphaFoldDB" id="A0A6C0CNA3"/>
<reference evidence="1" key="1">
    <citation type="journal article" date="2020" name="Nature">
        <title>Giant virus diversity and host interactions through global metagenomics.</title>
        <authorList>
            <person name="Schulz F."/>
            <person name="Roux S."/>
            <person name="Paez-Espino D."/>
            <person name="Jungbluth S."/>
            <person name="Walsh D.A."/>
            <person name="Denef V.J."/>
            <person name="McMahon K.D."/>
            <person name="Konstantinidis K.T."/>
            <person name="Eloe-Fadrosh E.A."/>
            <person name="Kyrpides N.C."/>
            <person name="Woyke T."/>
        </authorList>
    </citation>
    <scope>NUCLEOTIDE SEQUENCE</scope>
    <source>
        <strain evidence="1">GVMAG-M-3300021375-17</strain>
    </source>
</reference>